<gene>
    <name evidence="1" type="ORF">BV25DRAFT_1805466</name>
</gene>
<proteinExistence type="predicted"/>
<name>A0ACB8SYD2_9AGAM</name>
<evidence type="ECO:0000313" key="1">
    <source>
        <dbReference type="EMBL" id="KAI0061409.1"/>
    </source>
</evidence>
<keyword evidence="2" id="KW-1185">Reference proteome</keyword>
<comment type="caution">
    <text evidence="1">The sequence shown here is derived from an EMBL/GenBank/DDBJ whole genome shotgun (WGS) entry which is preliminary data.</text>
</comment>
<protein>
    <submittedName>
        <fullName evidence="1">Uncharacterized protein</fullName>
    </submittedName>
</protein>
<reference evidence="1" key="2">
    <citation type="journal article" date="2022" name="New Phytol.">
        <title>Evolutionary transition to the ectomycorrhizal habit in the genomes of a hyperdiverse lineage of mushroom-forming fungi.</title>
        <authorList>
            <person name="Looney B."/>
            <person name="Miyauchi S."/>
            <person name="Morin E."/>
            <person name="Drula E."/>
            <person name="Courty P.E."/>
            <person name="Kohler A."/>
            <person name="Kuo A."/>
            <person name="LaButti K."/>
            <person name="Pangilinan J."/>
            <person name="Lipzen A."/>
            <person name="Riley R."/>
            <person name="Andreopoulos W."/>
            <person name="He G."/>
            <person name="Johnson J."/>
            <person name="Nolan M."/>
            <person name="Tritt A."/>
            <person name="Barry K.W."/>
            <person name="Grigoriev I.V."/>
            <person name="Nagy L.G."/>
            <person name="Hibbett D."/>
            <person name="Henrissat B."/>
            <person name="Matheny P.B."/>
            <person name="Labbe J."/>
            <person name="Martin F.M."/>
        </authorList>
    </citation>
    <scope>NUCLEOTIDE SEQUENCE</scope>
    <source>
        <strain evidence="1">HHB10654</strain>
    </source>
</reference>
<dbReference type="Proteomes" id="UP000814140">
    <property type="component" value="Unassembled WGS sequence"/>
</dbReference>
<organism evidence="1 2">
    <name type="scientific">Artomyces pyxidatus</name>
    <dbReference type="NCBI Taxonomy" id="48021"/>
    <lineage>
        <taxon>Eukaryota</taxon>
        <taxon>Fungi</taxon>
        <taxon>Dikarya</taxon>
        <taxon>Basidiomycota</taxon>
        <taxon>Agaricomycotina</taxon>
        <taxon>Agaricomycetes</taxon>
        <taxon>Russulales</taxon>
        <taxon>Auriscalpiaceae</taxon>
        <taxon>Artomyces</taxon>
    </lineage>
</organism>
<sequence>MSLFLASARTLKLKSAAAARSSLAPLRGLSSEVKAPEESRSKEPSDIAPIPHKDVLTADVVSGAPAELRHRVVRVYQPARNTMQSGGAKMERWRIDFDILQGGGRWENPLMGWASSADYMQGTRISFKSKEDAIHFAEKQGWDYYVQPPPTKKIPPKNYAENYVYKPHTLRIARTK</sequence>
<accession>A0ACB8SYD2</accession>
<dbReference type="EMBL" id="MU277212">
    <property type="protein sequence ID" value="KAI0061409.1"/>
    <property type="molecule type" value="Genomic_DNA"/>
</dbReference>
<evidence type="ECO:0000313" key="2">
    <source>
        <dbReference type="Proteomes" id="UP000814140"/>
    </source>
</evidence>
<reference evidence="1" key="1">
    <citation type="submission" date="2021-03" db="EMBL/GenBank/DDBJ databases">
        <authorList>
            <consortium name="DOE Joint Genome Institute"/>
            <person name="Ahrendt S."/>
            <person name="Looney B.P."/>
            <person name="Miyauchi S."/>
            <person name="Morin E."/>
            <person name="Drula E."/>
            <person name="Courty P.E."/>
            <person name="Chicoki N."/>
            <person name="Fauchery L."/>
            <person name="Kohler A."/>
            <person name="Kuo A."/>
            <person name="Labutti K."/>
            <person name="Pangilinan J."/>
            <person name="Lipzen A."/>
            <person name="Riley R."/>
            <person name="Andreopoulos W."/>
            <person name="He G."/>
            <person name="Johnson J."/>
            <person name="Barry K.W."/>
            <person name="Grigoriev I.V."/>
            <person name="Nagy L."/>
            <person name="Hibbett D."/>
            <person name="Henrissat B."/>
            <person name="Matheny P.B."/>
            <person name="Labbe J."/>
            <person name="Martin F."/>
        </authorList>
    </citation>
    <scope>NUCLEOTIDE SEQUENCE</scope>
    <source>
        <strain evidence="1">HHB10654</strain>
    </source>
</reference>